<evidence type="ECO:0000313" key="1">
    <source>
        <dbReference type="EMBL" id="WNH09689.1"/>
    </source>
</evidence>
<organism evidence="1 2">
    <name type="scientific">Thalassobellus suaedae</name>
    <dbReference type="NCBI Taxonomy" id="3074124"/>
    <lineage>
        <taxon>Bacteria</taxon>
        <taxon>Pseudomonadati</taxon>
        <taxon>Bacteroidota</taxon>
        <taxon>Flavobacteriia</taxon>
        <taxon>Flavobacteriales</taxon>
        <taxon>Flavobacteriaceae</taxon>
        <taxon>Thalassobellus</taxon>
    </lineage>
</organism>
<proteinExistence type="predicted"/>
<dbReference type="EMBL" id="CP134537">
    <property type="protein sequence ID" value="WNH09689.1"/>
    <property type="molecule type" value="Genomic_DNA"/>
</dbReference>
<evidence type="ECO:0000313" key="2">
    <source>
        <dbReference type="Proteomes" id="UP001302806"/>
    </source>
</evidence>
<dbReference type="RefSeq" id="WP_415866105.1">
    <property type="nucleotide sequence ID" value="NZ_CP134537.1"/>
</dbReference>
<dbReference type="Proteomes" id="UP001302806">
    <property type="component" value="Chromosome"/>
</dbReference>
<gene>
    <name evidence="1" type="ORF">RHP51_02895</name>
</gene>
<sequence>MKLKEIQYAFHQKLDAIYGEEEVDSFFYILIEAYYNVSRLQLALNLEYAVKDAGRVLEACIY</sequence>
<accession>A0ABY9XVK4</accession>
<reference evidence="1 2" key="1">
    <citation type="submission" date="2023-09" db="EMBL/GenBank/DDBJ databases">
        <title>Thalassobella suaedae gen. nov., sp. nov., a marine bacterium of the family Flavobacteriaceae isolated from a halophyte Suaeda japonica.</title>
        <authorList>
            <person name="Lee S.Y."/>
            <person name="Hwang C.Y."/>
        </authorList>
    </citation>
    <scope>NUCLEOTIDE SEQUENCE [LARGE SCALE GENOMIC DNA]</scope>
    <source>
        <strain evidence="1 2">HL-DH14</strain>
    </source>
</reference>
<protein>
    <submittedName>
        <fullName evidence="1">Uncharacterized protein</fullName>
    </submittedName>
</protein>
<name>A0ABY9XVK4_9FLAO</name>